<dbReference type="EMBL" id="VSSQ01004051">
    <property type="protein sequence ID" value="MPM23524.1"/>
    <property type="molecule type" value="Genomic_DNA"/>
</dbReference>
<accession>A0A644YBM2</accession>
<dbReference type="PROSITE" id="PS51257">
    <property type="entry name" value="PROKAR_LIPOPROTEIN"/>
    <property type="match status" value="1"/>
</dbReference>
<reference evidence="1" key="1">
    <citation type="submission" date="2019-08" db="EMBL/GenBank/DDBJ databases">
        <authorList>
            <person name="Kucharzyk K."/>
            <person name="Murdoch R.W."/>
            <person name="Higgins S."/>
            <person name="Loffler F."/>
        </authorList>
    </citation>
    <scope>NUCLEOTIDE SEQUENCE</scope>
</reference>
<dbReference type="Pfam" id="PF19499">
    <property type="entry name" value="DUF6034"/>
    <property type="match status" value="1"/>
</dbReference>
<protein>
    <submittedName>
        <fullName evidence="1">Uncharacterized protein</fullName>
    </submittedName>
</protein>
<dbReference type="AlphaFoldDB" id="A0A644YBM2"/>
<name>A0A644YBM2_9ZZZZ</name>
<dbReference type="InterPro" id="IPR046098">
    <property type="entry name" value="DUF6034"/>
</dbReference>
<evidence type="ECO:0000313" key="1">
    <source>
        <dbReference type="EMBL" id="MPM23524.1"/>
    </source>
</evidence>
<proteinExistence type="predicted"/>
<comment type="caution">
    <text evidence="1">The sequence shown here is derived from an EMBL/GenBank/DDBJ whole genome shotgun (WGS) entry which is preliminary data.</text>
</comment>
<gene>
    <name evidence="1" type="ORF">SDC9_69998</name>
</gene>
<organism evidence="1">
    <name type="scientific">bioreactor metagenome</name>
    <dbReference type="NCBI Taxonomy" id="1076179"/>
    <lineage>
        <taxon>unclassified sequences</taxon>
        <taxon>metagenomes</taxon>
        <taxon>ecological metagenomes</taxon>
    </lineage>
</organism>
<sequence length="466" mass="52334">MKRTFCKLVTILIMIGTLVGCQKTPKNVIVVEKNLDQILAEADLTSDDKTQASHLDVPDILSAEVESLKGKLRVHVNAPITVPQIDKFSIMRVNIGDFSQEQAQRLFNTLCADSVPVATDAPQTKSMYQETVQKLIDQRESGNLGKYDSLAELDEAIDSALQKLETLPEKSVRVDPDFSFYDRGDGDKEILIRAIYNESEMSELSIYNAAPGIGSSRVEYYRDLSQYAELTSILNSPQSAFLNTKNPNFTEPTMSFKDAKELAEYTISQLGLDDFICSGNRMSAIDVSFENTNEKHYKGIYEFMFTRAFSGVAITYSNDDGNIGGYSEGYSQPWMYEKIRIIIDDEGILSFKWNSPYELGGIIVENSSLLSFNDIQAIFEKMIVIKDNRYDTDESDDVCNMYITDARLGYARVTEKDVGATGLIIPVWDFFGYYVYGDEVWGSDGYESMLTINAVDGSIIDRKLGY</sequence>